<protein>
    <submittedName>
        <fullName evidence="2">Uncharacterized protein</fullName>
    </submittedName>
</protein>
<evidence type="ECO:0000313" key="2">
    <source>
        <dbReference type="EMBL" id="TXC74044.1"/>
    </source>
</evidence>
<feature type="region of interest" description="Disordered" evidence="1">
    <location>
        <begin position="168"/>
        <end position="202"/>
    </location>
</feature>
<reference evidence="2 3" key="1">
    <citation type="submission" date="2019-08" db="EMBL/GenBank/DDBJ databases">
        <title>Sphingorhabdus soil sp. nov., isolated from arctic soil.</title>
        <authorList>
            <person name="Liu Y."/>
        </authorList>
    </citation>
    <scope>NUCLEOTIDE SEQUENCE [LARGE SCALE GENOMIC DNA]</scope>
    <source>
        <strain evidence="2 3">D-2Q-5-6</strain>
    </source>
</reference>
<dbReference type="Proteomes" id="UP000321129">
    <property type="component" value="Unassembled WGS sequence"/>
</dbReference>
<organism evidence="2 3">
    <name type="scientific">Flavisphingopyxis soli</name>
    <dbReference type="NCBI Taxonomy" id="2601267"/>
    <lineage>
        <taxon>Bacteria</taxon>
        <taxon>Pseudomonadati</taxon>
        <taxon>Pseudomonadota</taxon>
        <taxon>Alphaproteobacteria</taxon>
        <taxon>Sphingomonadales</taxon>
        <taxon>Sphingopyxidaceae</taxon>
        <taxon>Flavisphingopyxis</taxon>
    </lineage>
</organism>
<dbReference type="EMBL" id="VOPY01000001">
    <property type="protein sequence ID" value="TXC74044.1"/>
    <property type="molecule type" value="Genomic_DNA"/>
</dbReference>
<feature type="region of interest" description="Disordered" evidence="1">
    <location>
        <begin position="89"/>
        <end position="142"/>
    </location>
</feature>
<name>A0A5C6UNB0_9SPHN</name>
<accession>A0A5C6UNB0</accession>
<feature type="compositionally biased region" description="Basic and acidic residues" evidence="1">
    <location>
        <begin position="110"/>
        <end position="127"/>
    </location>
</feature>
<dbReference type="RefSeq" id="WP_147121881.1">
    <property type="nucleotide sequence ID" value="NZ_VOPY01000001.1"/>
</dbReference>
<comment type="caution">
    <text evidence="2">The sequence shown here is derived from an EMBL/GenBank/DDBJ whole genome shotgun (WGS) entry which is preliminary data.</text>
</comment>
<evidence type="ECO:0000256" key="1">
    <source>
        <dbReference type="SAM" id="MobiDB-lite"/>
    </source>
</evidence>
<feature type="compositionally biased region" description="Polar residues" evidence="1">
    <location>
        <begin position="168"/>
        <end position="178"/>
    </location>
</feature>
<dbReference type="AlphaFoldDB" id="A0A5C6UNB0"/>
<sequence>MASRFTFGRITAIGLVAGLVAGGATASFTLSRANFDRPGSGGDQGSFTRFSGNADATGGGIDMANRCPGCRDSYDMVYLNDPRRTRSDVRVGRGDRVVGGAPEAAEYSESLDRPPPETGWGDKRPLESPRAAPRFSTVPTPEEIARAEETAARDERMAQAARQIARTVVQTQGMQNPVTIHRPAPPPEPARPAPGPLPPPRN</sequence>
<feature type="compositionally biased region" description="Pro residues" evidence="1">
    <location>
        <begin position="183"/>
        <end position="202"/>
    </location>
</feature>
<evidence type="ECO:0000313" key="3">
    <source>
        <dbReference type="Proteomes" id="UP000321129"/>
    </source>
</evidence>
<proteinExistence type="predicted"/>
<feature type="region of interest" description="Disordered" evidence="1">
    <location>
        <begin position="36"/>
        <end position="60"/>
    </location>
</feature>
<gene>
    <name evidence="2" type="ORF">FSZ31_04805</name>
</gene>
<keyword evidence="3" id="KW-1185">Reference proteome</keyword>